<dbReference type="Proteomes" id="UP001161247">
    <property type="component" value="Chromosome 9"/>
</dbReference>
<protein>
    <submittedName>
        <fullName evidence="2">OLC1v1019720C1</fullName>
    </submittedName>
</protein>
<dbReference type="Gene3D" id="1.20.1280.50">
    <property type="match status" value="1"/>
</dbReference>
<dbReference type="PANTHER" id="PTHR31672">
    <property type="entry name" value="BNACNNG10540D PROTEIN"/>
    <property type="match status" value="1"/>
</dbReference>
<sequence>MESSQERCCLSQKDHDEDQNPMLLASFPQEIILEILLRLPVRSLSRFRCVSKQWCSLTSSSKFMKSHLEKSNEHERDDNYTNRSLLLVSMDGFEIKTKSCFLHSVLHNNSPVKMLDVEPPKRAIYPSLYLLGSCNGIFGVLEGYHDVILWNPAIKHLKKLPNSGTNFRRYKIFTYGFGYDELNDDYKVVEICCYARLGINRETIINVYSLRSNSWRRIKDYEGGMISCSPGVFFNGVLHWVAVHKEGMKRAYSILSLNVSSETHETRLMQPQYDEKDGVFYLTIGVLKGRLCLFCRYYEQKTDVWMMNAYGNKESWSKFASIPYSLNNLGHISPLSVSRSGEILLQYGRSLMLYNKADDKFIETEVKMDDPTSLKEAATYTESLVSPHLYDVRD</sequence>
<dbReference type="PROSITE" id="PS50181">
    <property type="entry name" value="FBOX"/>
    <property type="match status" value="1"/>
</dbReference>
<accession>A0AAV1EES5</accession>
<dbReference type="CDD" id="cd22157">
    <property type="entry name" value="F-box_AtFBW1-like"/>
    <property type="match status" value="1"/>
</dbReference>
<name>A0AAV1EES5_OLDCO</name>
<dbReference type="InterPro" id="IPR006527">
    <property type="entry name" value="F-box-assoc_dom_typ1"/>
</dbReference>
<feature type="domain" description="F-box" evidence="1">
    <location>
        <begin position="21"/>
        <end position="67"/>
    </location>
</feature>
<dbReference type="AlphaFoldDB" id="A0AAV1EES5"/>
<gene>
    <name evidence="2" type="ORF">OLC1_LOCUS24113</name>
</gene>
<dbReference type="Pfam" id="PF00646">
    <property type="entry name" value="F-box"/>
    <property type="match status" value="1"/>
</dbReference>
<reference evidence="2" key="1">
    <citation type="submission" date="2023-03" db="EMBL/GenBank/DDBJ databases">
        <authorList>
            <person name="Julca I."/>
        </authorList>
    </citation>
    <scope>NUCLEOTIDE SEQUENCE</scope>
</reference>
<dbReference type="NCBIfam" id="TIGR01640">
    <property type="entry name" value="F_box_assoc_1"/>
    <property type="match status" value="1"/>
</dbReference>
<dbReference type="InterPro" id="IPR001810">
    <property type="entry name" value="F-box_dom"/>
</dbReference>
<evidence type="ECO:0000313" key="3">
    <source>
        <dbReference type="Proteomes" id="UP001161247"/>
    </source>
</evidence>
<dbReference type="InterPro" id="IPR017451">
    <property type="entry name" value="F-box-assoc_interact_dom"/>
</dbReference>
<evidence type="ECO:0000259" key="1">
    <source>
        <dbReference type="PROSITE" id="PS50181"/>
    </source>
</evidence>
<dbReference type="PANTHER" id="PTHR31672:SF13">
    <property type="entry name" value="F-BOX PROTEIN CPR30-LIKE"/>
    <property type="match status" value="1"/>
</dbReference>
<proteinExistence type="predicted"/>
<evidence type="ECO:0000313" key="2">
    <source>
        <dbReference type="EMBL" id="CAI9118189.1"/>
    </source>
</evidence>
<organism evidence="2 3">
    <name type="scientific">Oldenlandia corymbosa var. corymbosa</name>
    <dbReference type="NCBI Taxonomy" id="529605"/>
    <lineage>
        <taxon>Eukaryota</taxon>
        <taxon>Viridiplantae</taxon>
        <taxon>Streptophyta</taxon>
        <taxon>Embryophyta</taxon>
        <taxon>Tracheophyta</taxon>
        <taxon>Spermatophyta</taxon>
        <taxon>Magnoliopsida</taxon>
        <taxon>eudicotyledons</taxon>
        <taxon>Gunneridae</taxon>
        <taxon>Pentapetalae</taxon>
        <taxon>asterids</taxon>
        <taxon>lamiids</taxon>
        <taxon>Gentianales</taxon>
        <taxon>Rubiaceae</taxon>
        <taxon>Rubioideae</taxon>
        <taxon>Spermacoceae</taxon>
        <taxon>Hedyotis-Oldenlandia complex</taxon>
        <taxon>Oldenlandia</taxon>
    </lineage>
</organism>
<dbReference type="InterPro" id="IPR050796">
    <property type="entry name" value="SCF_F-box_component"/>
</dbReference>
<keyword evidence="3" id="KW-1185">Reference proteome</keyword>
<dbReference type="InterPro" id="IPR036047">
    <property type="entry name" value="F-box-like_dom_sf"/>
</dbReference>
<dbReference type="Pfam" id="PF07734">
    <property type="entry name" value="FBA_1"/>
    <property type="match status" value="1"/>
</dbReference>
<dbReference type="EMBL" id="OX459126">
    <property type="protein sequence ID" value="CAI9118189.1"/>
    <property type="molecule type" value="Genomic_DNA"/>
</dbReference>
<dbReference type="SMART" id="SM00256">
    <property type="entry name" value="FBOX"/>
    <property type="match status" value="1"/>
</dbReference>
<dbReference type="SUPFAM" id="SSF81383">
    <property type="entry name" value="F-box domain"/>
    <property type="match status" value="1"/>
</dbReference>